<dbReference type="EMBL" id="CP120576">
    <property type="protein sequence ID" value="WEY86416.1"/>
    <property type="molecule type" value="Genomic_DNA"/>
</dbReference>
<reference evidence="4" key="3">
    <citation type="submission" date="2021-03" db="EMBL/GenBank/DDBJ databases">
        <title>Isolation of Bacillus subtilis from fermented food sample.</title>
        <authorList>
            <person name="Lakshmanan V."/>
            <person name="Athira K."/>
            <person name="Rajagopal K."/>
        </authorList>
    </citation>
    <scope>NUCLEOTIDE SEQUENCE</scope>
    <source>
        <strain evidence="4">S1</strain>
    </source>
</reference>
<proteinExistence type="predicted"/>
<accession>A0A0D1L451</accession>
<dbReference type="EMBL" id="JXBC01000001">
    <property type="protein sequence ID" value="KIU13082.1"/>
    <property type="molecule type" value="Genomic_DNA"/>
</dbReference>
<keyword evidence="1" id="KW-0812">Transmembrane</keyword>
<keyword evidence="1" id="KW-1133">Transmembrane helix</keyword>
<dbReference type="Proteomes" id="UP000665181">
    <property type="component" value="Unassembled WGS sequence"/>
</dbReference>
<dbReference type="Proteomes" id="UP000076442">
    <property type="component" value="Unassembled WGS sequence"/>
</dbReference>
<keyword evidence="1" id="KW-0472">Membrane</keyword>
<reference evidence="3 7" key="2">
    <citation type="submission" date="2015-09" db="EMBL/GenBank/DDBJ databases">
        <title>Spore heat resistance.</title>
        <authorList>
            <person name="Boekhorst J."/>
            <person name="Berendsen E.M."/>
            <person name="Wells-Bennik M.H."/>
            <person name="Kuipers O.P."/>
        </authorList>
    </citation>
    <scope>NUCLEOTIDE SEQUENCE [LARGE SCALE GENOMIC DNA]</scope>
    <source>
        <strain evidence="3 7">B4122</strain>
    </source>
</reference>
<protein>
    <submittedName>
        <fullName evidence="2">Uncharacterized protein</fullName>
    </submittedName>
</protein>
<organism evidence="2 6">
    <name type="scientific">Bacillus subtilis</name>
    <dbReference type="NCBI Taxonomy" id="1423"/>
    <lineage>
        <taxon>Bacteria</taxon>
        <taxon>Bacillati</taxon>
        <taxon>Bacillota</taxon>
        <taxon>Bacilli</taxon>
        <taxon>Bacillales</taxon>
        <taxon>Bacillaceae</taxon>
        <taxon>Bacillus</taxon>
    </lineage>
</organism>
<dbReference type="Proteomes" id="UP000032247">
    <property type="component" value="Unassembled WGS sequence"/>
</dbReference>
<evidence type="ECO:0000313" key="2">
    <source>
        <dbReference type="EMBL" id="KIU13082.1"/>
    </source>
</evidence>
<dbReference type="EMBL" id="LJZV01000024">
    <property type="protein sequence ID" value="KZD89283.1"/>
    <property type="molecule type" value="Genomic_DNA"/>
</dbReference>
<evidence type="ECO:0000313" key="4">
    <source>
        <dbReference type="EMBL" id="MBO3793152.1"/>
    </source>
</evidence>
<dbReference type="PATRIC" id="fig|1423.134.peg.874"/>
<evidence type="ECO:0000313" key="6">
    <source>
        <dbReference type="Proteomes" id="UP000032247"/>
    </source>
</evidence>
<sequence>MNKMNGTNDEKHFNHFVIALSFIYGLTELGYLLLKDFITIAISLPL</sequence>
<feature type="transmembrane region" description="Helical" evidence="1">
    <location>
        <begin position="12"/>
        <end position="34"/>
    </location>
</feature>
<name>A0A0D1L451_BACIU</name>
<reference evidence="2 6" key="1">
    <citation type="submission" date="2014-12" db="EMBL/GenBank/DDBJ databases">
        <title>Comparative genome analysis of Bacillus coagulans HM-08, Clostridium butyricum HM-68, Bacillus subtilis HM-66 and Bacillus licheniformis BL-09.</title>
        <authorList>
            <person name="Zhang H."/>
        </authorList>
    </citation>
    <scope>NUCLEOTIDE SEQUENCE [LARGE SCALE GENOMIC DNA]</scope>
    <source>
        <strain evidence="2 6">HM-66</strain>
    </source>
</reference>
<dbReference type="EMBL" id="JAGFPW010000001">
    <property type="protein sequence ID" value="MBO3793152.1"/>
    <property type="molecule type" value="Genomic_DNA"/>
</dbReference>
<gene>
    <name evidence="3" type="ORF">B4122_3669</name>
    <name evidence="4" type="ORF">J5227_02230</name>
    <name evidence="5" type="ORF">P5633_10190</name>
    <name evidence="2" type="ORF">SC09_Contig17orf00237</name>
</gene>
<dbReference type="Proteomes" id="UP001214898">
    <property type="component" value="Chromosome"/>
</dbReference>
<evidence type="ECO:0000313" key="5">
    <source>
        <dbReference type="EMBL" id="WEY86416.1"/>
    </source>
</evidence>
<dbReference type="AlphaFoldDB" id="A0A0D1L451"/>
<evidence type="ECO:0000256" key="1">
    <source>
        <dbReference type="SAM" id="Phobius"/>
    </source>
</evidence>
<reference evidence="5" key="4">
    <citation type="submission" date="2023-03" db="EMBL/GenBank/DDBJ databases">
        <title>Complete genome sequences of 52 Bacillus and Priestia strains isolated from West-African fermentations and 26 reference strains from the DSMZ collection.</title>
        <authorList>
            <person name="Wiedenbein E.S."/>
            <person name="Canoy T.S."/>
            <person name="Hui Y."/>
            <person name="Parkouda C."/>
            <person name="Dawende C."/>
            <person name="Ametefe E."/>
            <person name="Jespersen L."/>
            <person name="Nielsen D.S."/>
        </authorList>
    </citation>
    <scope>NUCLEOTIDE SEQUENCE</scope>
    <source>
        <strain evidence="5">PRO56</strain>
    </source>
</reference>
<evidence type="ECO:0000313" key="3">
    <source>
        <dbReference type="EMBL" id="KZD89283.1"/>
    </source>
</evidence>
<dbReference type="RefSeq" id="WP_004398683.1">
    <property type="nucleotide sequence ID" value="NZ_AP024621.1"/>
</dbReference>
<evidence type="ECO:0000313" key="7">
    <source>
        <dbReference type="Proteomes" id="UP000076442"/>
    </source>
</evidence>